<keyword evidence="2" id="KW-1185">Reference proteome</keyword>
<organism evidence="1 2">
    <name type="scientific">Acaulospora colombiana</name>
    <dbReference type="NCBI Taxonomy" id="27376"/>
    <lineage>
        <taxon>Eukaryota</taxon>
        <taxon>Fungi</taxon>
        <taxon>Fungi incertae sedis</taxon>
        <taxon>Mucoromycota</taxon>
        <taxon>Glomeromycotina</taxon>
        <taxon>Glomeromycetes</taxon>
        <taxon>Diversisporales</taxon>
        <taxon>Acaulosporaceae</taxon>
        <taxon>Acaulospora</taxon>
    </lineage>
</organism>
<name>A0ACA9MS05_9GLOM</name>
<dbReference type="EMBL" id="CAJVPT010014364">
    <property type="protein sequence ID" value="CAG8603467.1"/>
    <property type="molecule type" value="Genomic_DNA"/>
</dbReference>
<sequence length="520" mass="58383">MKVYSCLPPAPNWNSSKASGLSIRANTLAYASSNNVVLFNAETLHFEGVLIGHSARVNALAFCDILCATGGADTTVRCWDVINRKQLSTLSNHKSEIYALEWLTNRKFVVTGDKSGDISVWDPSKNKSNKIYFIQSPICDIAESPSVEDSLAIGFQNGAIIIVNVDSNLSGKIVRQLKGHDMEIQSLSWETPKDCSLVAKYTFLASGSRDKTVRIWNVEEECLEKEISLPQPMHHLTEQQKSRLWVAVAWIPESNRVLSSSYMGDLLMWDLDISATKYQKFVSGHTRSVFTIVVYLCGTKAVTISMDQKLILWDIVQRKPIVSIGCIPKQVSDIDLSVADPHRLAIACGDNNIRIWDIANRLNPFSSFGTDLGNIGWYEVYNDKSKTFNSYHKSKVSAIRWCKSRWMNSERNDKESDDYNLILSCGGDGNILLNDITNPKQSSSINDKIREANPEWIKVMKNKSGYLPKRSEISLHPNGRFLVVGNVDGSIEAYYLPSFKIIYHNIGHRATINKLEWCPS</sequence>
<comment type="caution">
    <text evidence="1">The sequence shown here is derived from an EMBL/GenBank/DDBJ whole genome shotgun (WGS) entry which is preliminary data.</text>
</comment>
<dbReference type="Proteomes" id="UP000789525">
    <property type="component" value="Unassembled WGS sequence"/>
</dbReference>
<feature type="non-terminal residue" evidence="1">
    <location>
        <position position="520"/>
    </location>
</feature>
<gene>
    <name evidence="1" type="ORF">ACOLOM_LOCUS6758</name>
</gene>
<reference evidence="1" key="1">
    <citation type="submission" date="2021-06" db="EMBL/GenBank/DDBJ databases">
        <authorList>
            <person name="Kallberg Y."/>
            <person name="Tangrot J."/>
            <person name="Rosling A."/>
        </authorList>
    </citation>
    <scope>NUCLEOTIDE SEQUENCE</scope>
    <source>
        <strain evidence="1">CL356</strain>
    </source>
</reference>
<proteinExistence type="predicted"/>
<evidence type="ECO:0000313" key="1">
    <source>
        <dbReference type="EMBL" id="CAG8603467.1"/>
    </source>
</evidence>
<evidence type="ECO:0000313" key="2">
    <source>
        <dbReference type="Proteomes" id="UP000789525"/>
    </source>
</evidence>
<protein>
    <submittedName>
        <fullName evidence="1">7355_t:CDS:1</fullName>
    </submittedName>
</protein>
<accession>A0ACA9MS05</accession>